<dbReference type="PANTHER" id="PTHR19278:SF9">
    <property type="entry name" value="URIDINE 5'-MONOPHOSPHATE SYNTHASE"/>
    <property type="match status" value="1"/>
</dbReference>
<feature type="binding site" evidence="6">
    <location>
        <position position="155"/>
    </location>
    <ligand>
        <name>orotate</name>
        <dbReference type="ChEBI" id="CHEBI:30839"/>
    </ligand>
</feature>
<keyword evidence="3 6" id="KW-0328">Glycosyltransferase</keyword>
<evidence type="ECO:0000313" key="8">
    <source>
        <dbReference type="EMBL" id="MEK9499768.1"/>
    </source>
</evidence>
<dbReference type="Gene3D" id="3.40.50.2020">
    <property type="match status" value="1"/>
</dbReference>
<dbReference type="GO" id="GO:0004588">
    <property type="term" value="F:orotate phosphoribosyltransferase activity"/>
    <property type="evidence" value="ECO:0007669"/>
    <property type="project" value="UniProtKB-EC"/>
</dbReference>
<dbReference type="EMBL" id="JBBHLI010000001">
    <property type="protein sequence ID" value="MEK9499768.1"/>
    <property type="molecule type" value="Genomic_DNA"/>
</dbReference>
<comment type="catalytic activity">
    <reaction evidence="6">
        <text>orotidine 5'-phosphate + diphosphate = orotate + 5-phospho-alpha-D-ribose 1-diphosphate</text>
        <dbReference type="Rhea" id="RHEA:10380"/>
        <dbReference type="ChEBI" id="CHEBI:30839"/>
        <dbReference type="ChEBI" id="CHEBI:33019"/>
        <dbReference type="ChEBI" id="CHEBI:57538"/>
        <dbReference type="ChEBI" id="CHEBI:58017"/>
        <dbReference type="EC" id="2.4.2.10"/>
    </reaction>
</comment>
<dbReference type="NCBIfam" id="TIGR00336">
    <property type="entry name" value="pyrE"/>
    <property type="match status" value="1"/>
</dbReference>
<gene>
    <name evidence="6 8" type="primary">pyrE</name>
    <name evidence="8" type="ORF">WI372_02080</name>
</gene>
<dbReference type="InterPro" id="IPR004467">
    <property type="entry name" value="Or_phspho_trans_dom"/>
</dbReference>
<evidence type="ECO:0000256" key="2">
    <source>
        <dbReference type="ARBA" id="ARBA00011971"/>
    </source>
</evidence>
<dbReference type="EC" id="2.4.2.10" evidence="2 6"/>
<organism evidence="8 9">
    <name type="scientific">Gaopeijia maritima</name>
    <dbReference type="NCBI Taxonomy" id="3119007"/>
    <lineage>
        <taxon>Bacteria</taxon>
        <taxon>Pseudomonadati</taxon>
        <taxon>Gemmatimonadota</taxon>
        <taxon>Longimicrobiia</taxon>
        <taxon>Gaopeijiales</taxon>
        <taxon>Gaopeijiaceae</taxon>
        <taxon>Gaopeijia</taxon>
    </lineage>
</organism>
<comment type="subunit">
    <text evidence="6">Homodimer.</text>
</comment>
<feature type="binding site" description="in other chain" evidence="6">
    <location>
        <position position="98"/>
    </location>
    <ligand>
        <name>5-phospho-alpha-D-ribose 1-diphosphate</name>
        <dbReference type="ChEBI" id="CHEBI:58017"/>
        <note>ligand shared between dimeric partners</note>
    </ligand>
</feature>
<keyword evidence="6" id="KW-0460">Magnesium</keyword>
<dbReference type="Proteomes" id="UP001484239">
    <property type="component" value="Unassembled WGS sequence"/>
</dbReference>
<comment type="similarity">
    <text evidence="6">Belongs to the purine/pyrimidine phosphoribosyltransferase family. PyrE subfamily.</text>
</comment>
<keyword evidence="4 6" id="KW-0808">Transferase</keyword>
<feature type="binding site" description="in other chain" evidence="6">
    <location>
        <begin position="123"/>
        <end position="131"/>
    </location>
    <ligand>
        <name>5-phospho-alpha-D-ribose 1-diphosphate</name>
        <dbReference type="ChEBI" id="CHEBI:58017"/>
        <note>ligand shared between dimeric partners</note>
    </ligand>
</feature>
<feature type="domain" description="Phosphoribosyltransferase" evidence="7">
    <location>
        <begin position="64"/>
        <end position="161"/>
    </location>
</feature>
<dbReference type="CDD" id="cd06223">
    <property type="entry name" value="PRTases_typeI"/>
    <property type="match status" value="1"/>
</dbReference>
<feature type="binding site" evidence="6">
    <location>
        <position position="97"/>
    </location>
    <ligand>
        <name>5-phospho-alpha-D-ribose 1-diphosphate</name>
        <dbReference type="ChEBI" id="CHEBI:58017"/>
        <note>ligand shared between dimeric partners</note>
    </ligand>
</feature>
<comment type="caution">
    <text evidence="6">Lacks conserved residue(s) required for the propagation of feature annotation.</text>
</comment>
<feature type="binding site" evidence="6">
    <location>
        <position position="103"/>
    </location>
    <ligand>
        <name>5-phospho-alpha-D-ribose 1-diphosphate</name>
        <dbReference type="ChEBI" id="CHEBI:58017"/>
        <note>ligand shared between dimeric partners</note>
    </ligand>
</feature>
<keyword evidence="5 6" id="KW-0665">Pyrimidine biosynthesis</keyword>
<feature type="binding site" evidence="6">
    <location>
        <position position="127"/>
    </location>
    <ligand>
        <name>orotate</name>
        <dbReference type="ChEBI" id="CHEBI:30839"/>
    </ligand>
</feature>
<feature type="binding site" evidence="6">
    <location>
        <position position="101"/>
    </location>
    <ligand>
        <name>5-phospho-alpha-D-ribose 1-diphosphate</name>
        <dbReference type="ChEBI" id="CHEBI:58017"/>
        <note>ligand shared between dimeric partners</note>
    </ligand>
</feature>
<dbReference type="PANTHER" id="PTHR19278">
    <property type="entry name" value="OROTATE PHOSPHORIBOSYLTRANSFERASE"/>
    <property type="match status" value="1"/>
</dbReference>
<accession>A0ABU9E4V8</accession>
<evidence type="ECO:0000256" key="4">
    <source>
        <dbReference type="ARBA" id="ARBA00022679"/>
    </source>
</evidence>
<comment type="function">
    <text evidence="6">Catalyzes the transfer of a ribosyl phosphate group from 5-phosphoribose 1-diphosphate to orotate, leading to the formation of orotidine monophosphate (OMP).</text>
</comment>
<reference evidence="8 9" key="1">
    <citation type="submission" date="2024-02" db="EMBL/GenBank/DDBJ databases">
        <title>A novel Gemmatimonadota bacterium.</title>
        <authorList>
            <person name="Du Z.-J."/>
            <person name="Ye Y.-Q."/>
        </authorList>
    </citation>
    <scope>NUCLEOTIDE SEQUENCE [LARGE SCALE GENOMIC DNA]</scope>
    <source>
        <strain evidence="8 9">DH-20</strain>
    </source>
</reference>
<dbReference type="InterPro" id="IPR029057">
    <property type="entry name" value="PRTase-like"/>
</dbReference>
<sequence length="188" mass="19963">MDTRTRLKALLVERSVRLGDFTLASGARSSYYVDARRTTMSAEGQALTGKVCWDALRASGLDFTHVGGLTMGADPVAYAIARESFDRGDPHDAFSVRKQPKGHGTGQQVEGGLPTDARCLVIEDSMTSGGSALKAVDVLRDYGCTVVGILTLVDREEGGRERLDEAGLPLVAVFTGSELLEAARAASE</sequence>
<dbReference type="InterPro" id="IPR023031">
    <property type="entry name" value="OPRT"/>
</dbReference>
<comment type="pathway">
    <text evidence="1 6">Pyrimidine metabolism; UMP biosynthesis via de novo pathway; UMP from orotate: step 1/2.</text>
</comment>
<evidence type="ECO:0000313" key="9">
    <source>
        <dbReference type="Proteomes" id="UP001484239"/>
    </source>
</evidence>
<evidence type="ECO:0000256" key="5">
    <source>
        <dbReference type="ARBA" id="ARBA00022975"/>
    </source>
</evidence>
<dbReference type="InterPro" id="IPR000836">
    <property type="entry name" value="PRTase_dom"/>
</dbReference>
<evidence type="ECO:0000256" key="1">
    <source>
        <dbReference type="ARBA" id="ARBA00004889"/>
    </source>
</evidence>
<evidence type="ECO:0000259" key="7">
    <source>
        <dbReference type="Pfam" id="PF00156"/>
    </source>
</evidence>
<protein>
    <recommendedName>
        <fullName evidence="2 6">Orotate phosphoribosyltransferase</fullName>
        <shortName evidence="6">OPRT</shortName>
        <shortName evidence="6">OPRTase</shortName>
        <ecNumber evidence="2 6">2.4.2.10</ecNumber>
    </recommendedName>
</protein>
<comment type="cofactor">
    <cofactor evidence="6">
        <name>Mg(2+)</name>
        <dbReference type="ChEBI" id="CHEBI:18420"/>
    </cofactor>
</comment>
<dbReference type="Pfam" id="PF00156">
    <property type="entry name" value="Pribosyltran"/>
    <property type="match status" value="1"/>
</dbReference>
<proteinExistence type="inferred from homology"/>
<comment type="caution">
    <text evidence="8">The sequence shown here is derived from an EMBL/GenBank/DDBJ whole genome shotgun (WGS) entry which is preliminary data.</text>
</comment>
<dbReference type="SUPFAM" id="SSF53271">
    <property type="entry name" value="PRTase-like"/>
    <property type="match status" value="1"/>
</dbReference>
<dbReference type="HAMAP" id="MF_01208">
    <property type="entry name" value="PyrE"/>
    <property type="match status" value="1"/>
</dbReference>
<evidence type="ECO:0000256" key="6">
    <source>
        <dbReference type="HAMAP-Rule" id="MF_01208"/>
    </source>
</evidence>
<name>A0ABU9E4V8_9BACT</name>
<keyword evidence="9" id="KW-1185">Reference proteome</keyword>
<evidence type="ECO:0000256" key="3">
    <source>
        <dbReference type="ARBA" id="ARBA00022676"/>
    </source>
</evidence>
<dbReference type="RefSeq" id="WP_405278193.1">
    <property type="nucleotide sequence ID" value="NZ_CP144380.1"/>
</dbReference>